<evidence type="ECO:0000313" key="2">
    <source>
        <dbReference type="EMBL" id="KAB2810640.1"/>
    </source>
</evidence>
<keyword evidence="1" id="KW-1133">Transmembrane helix</keyword>
<evidence type="ECO:0000313" key="3">
    <source>
        <dbReference type="Proteomes" id="UP000449906"/>
    </source>
</evidence>
<evidence type="ECO:0000256" key="1">
    <source>
        <dbReference type="SAM" id="Phobius"/>
    </source>
</evidence>
<gene>
    <name evidence="2" type="ORF">F9L07_01345</name>
</gene>
<dbReference type="Proteomes" id="UP000449906">
    <property type="component" value="Unassembled WGS sequence"/>
</dbReference>
<dbReference type="RefSeq" id="WP_151577974.1">
    <property type="nucleotide sequence ID" value="NZ_WBVM01000001.1"/>
</dbReference>
<keyword evidence="1" id="KW-0812">Transmembrane</keyword>
<protein>
    <submittedName>
        <fullName evidence="2">Uncharacterized protein</fullName>
    </submittedName>
</protein>
<comment type="caution">
    <text evidence="2">The sequence shown here is derived from an EMBL/GenBank/DDBJ whole genome shotgun (WGS) entry which is preliminary data.</text>
</comment>
<accession>A0A7J5DXE4</accession>
<proteinExistence type="predicted"/>
<organism evidence="2 3">
    <name type="scientific">Nocardioides simplex</name>
    <name type="common">Arthrobacter simplex</name>
    <dbReference type="NCBI Taxonomy" id="2045"/>
    <lineage>
        <taxon>Bacteria</taxon>
        <taxon>Bacillati</taxon>
        <taxon>Actinomycetota</taxon>
        <taxon>Actinomycetes</taxon>
        <taxon>Propionibacteriales</taxon>
        <taxon>Nocardioidaceae</taxon>
        <taxon>Pimelobacter</taxon>
    </lineage>
</organism>
<dbReference type="EMBL" id="WBVM01000001">
    <property type="protein sequence ID" value="KAB2810640.1"/>
    <property type="molecule type" value="Genomic_DNA"/>
</dbReference>
<feature type="transmembrane region" description="Helical" evidence="1">
    <location>
        <begin position="41"/>
        <end position="61"/>
    </location>
</feature>
<feature type="transmembrane region" description="Helical" evidence="1">
    <location>
        <begin position="107"/>
        <end position="127"/>
    </location>
</feature>
<sequence>MAAVVIGRVGTDVVVPGEVCVKTGVRTREFVVLRGSTTPPWVHVLLIVTIVGWLWASAMAARRYRVEVPFVHRHWDRWQRIRRAALLLGLVGVILACWASVAGVPHSAAFLGLTVGAVVLGVGNSLVNTVGVTQRGDLLLLTRVDPDAVGAIRAGMTAARRVSHPDVEAGSA</sequence>
<reference evidence="2 3" key="1">
    <citation type="submission" date="2019-09" db="EMBL/GenBank/DDBJ databases">
        <title>Pimelobacter sp. isolated from Paulinella.</title>
        <authorList>
            <person name="Jeong S.E."/>
        </authorList>
    </citation>
    <scope>NUCLEOTIDE SEQUENCE [LARGE SCALE GENOMIC DNA]</scope>
    <source>
        <strain evidence="2 3">Pch-N</strain>
    </source>
</reference>
<keyword evidence="1" id="KW-0472">Membrane</keyword>
<name>A0A7J5DXE4_NOCSI</name>
<dbReference type="AlphaFoldDB" id="A0A7J5DXE4"/>
<feature type="transmembrane region" description="Helical" evidence="1">
    <location>
        <begin position="81"/>
        <end position="101"/>
    </location>
</feature>